<proteinExistence type="predicted"/>
<dbReference type="SUPFAM" id="SSF55874">
    <property type="entry name" value="ATPase domain of HSP90 chaperone/DNA topoisomerase II/histidine kinase"/>
    <property type="match status" value="1"/>
</dbReference>
<dbReference type="InterPro" id="IPR003661">
    <property type="entry name" value="HisK_dim/P_dom"/>
</dbReference>
<dbReference type="EC" id="2.7.13.3" evidence="3"/>
<feature type="transmembrane region" description="Helical" evidence="17">
    <location>
        <begin position="20"/>
        <end position="38"/>
    </location>
</feature>
<sequence>MIEITQSQRSTTLLKRGSKAIALLVILLGCFVLVGWMFEIEAIKGGFLGNAAAMKVNTAIGFILSGSSLWLLQTQPGTLWSRFAAQAIAIIVALIGLLTSTQYLFGWDLGIDQLVFHDTSPSAGKFPPGRMGFNTSASFAFMGGALWSSRQQCHSYRVAQILTLFVGIVAFQTLVGYAYQVPLFQGLTTYTPQMPLPTALTFIMLCGAVLSENPEQGVMRFFASTNPNYIITRRLILAAISIPLILGWVILTAQRSGYLDAEFALTLLIIQIIIAFAILILLNIVVVERMSTKQQAALRESDERLSLALDAAKLGSWDWNLVCGTVTWSAQHERLFGMACGSFNGTYQGFLDRIYPGDREGVIETIERVWVNQEEYSQEFRILLADKSIRWIATKGQFVYDENGRAIRMTGVCMDITATKQLQQEEKQLLELEQAARAKSETANRMKDEFLCILSHELRTPLNSILGWSKLLRTRSLEPTKVTYGLETIERNAKAQFQIVDDLLDVSRIIQAKLLLDIHEINLISVIDAAIATMHPASVAKNIKIETVYSPCVSTIMADFTRLQQVVWNLLSNAIKFTPSGGYVKVSLEQVGSSVHIYISDTGKGISAQFIPYVFDRFSQEDRSLTRAYGGLGLGLAIVRSLVELHGGTVDVKSAGEGLGARFLVKLPIKPAVEITKNIELQSDSDSDDCLRC</sequence>
<dbReference type="PRINTS" id="PR00344">
    <property type="entry name" value="BCTRLSENSOR"/>
</dbReference>
<evidence type="ECO:0000256" key="12">
    <source>
        <dbReference type="ARBA" id="ARBA00022840"/>
    </source>
</evidence>
<dbReference type="SMART" id="SM00387">
    <property type="entry name" value="HATPase_c"/>
    <property type="match status" value="1"/>
</dbReference>
<feature type="transmembrane region" description="Helical" evidence="17">
    <location>
        <begin position="84"/>
        <end position="105"/>
    </location>
</feature>
<evidence type="ECO:0000256" key="11">
    <source>
        <dbReference type="ARBA" id="ARBA00022777"/>
    </source>
</evidence>
<dbReference type="GO" id="GO:0005524">
    <property type="term" value="F:ATP binding"/>
    <property type="evidence" value="ECO:0007669"/>
    <property type="project" value="UniProtKB-KW"/>
</dbReference>
<feature type="transmembrane region" description="Helical" evidence="17">
    <location>
        <begin position="263"/>
        <end position="286"/>
    </location>
</feature>
<feature type="domain" description="PAC" evidence="19">
    <location>
        <begin position="376"/>
        <end position="428"/>
    </location>
</feature>
<reference evidence="20" key="1">
    <citation type="submission" date="2021-05" db="EMBL/GenBank/DDBJ databases">
        <authorList>
            <person name="Pietrasiak N."/>
            <person name="Ward R."/>
            <person name="Stajich J.E."/>
            <person name="Kurbessoian T."/>
        </authorList>
    </citation>
    <scope>NUCLEOTIDE SEQUENCE</scope>
    <source>
        <strain evidence="20">GSE-NOS-MK-12-04C</strain>
    </source>
</reference>
<keyword evidence="9" id="KW-0677">Repeat</keyword>
<evidence type="ECO:0000256" key="16">
    <source>
        <dbReference type="SAM" id="Coils"/>
    </source>
</evidence>
<dbReference type="PROSITE" id="PS50109">
    <property type="entry name" value="HIS_KIN"/>
    <property type="match status" value="1"/>
</dbReference>
<dbReference type="SUPFAM" id="SSF47384">
    <property type="entry name" value="Homodimeric domain of signal transducing histidine kinase"/>
    <property type="match status" value="1"/>
</dbReference>
<dbReference type="InterPro" id="IPR013655">
    <property type="entry name" value="PAS_fold_3"/>
</dbReference>
<dbReference type="PANTHER" id="PTHR43547:SF2">
    <property type="entry name" value="HYBRID SIGNAL TRANSDUCTION HISTIDINE KINASE C"/>
    <property type="match status" value="1"/>
</dbReference>
<evidence type="ECO:0000256" key="2">
    <source>
        <dbReference type="ARBA" id="ARBA00004429"/>
    </source>
</evidence>
<evidence type="ECO:0000256" key="1">
    <source>
        <dbReference type="ARBA" id="ARBA00000085"/>
    </source>
</evidence>
<dbReference type="InterPro" id="IPR035965">
    <property type="entry name" value="PAS-like_dom_sf"/>
</dbReference>
<comment type="caution">
    <text evidence="20">The sequence shown here is derived from an EMBL/GenBank/DDBJ whole genome shotgun (WGS) entry which is preliminary data.</text>
</comment>
<keyword evidence="5" id="KW-0997">Cell inner membrane</keyword>
<feature type="transmembrane region" description="Helical" evidence="17">
    <location>
        <begin position="161"/>
        <end position="180"/>
    </location>
</feature>
<accession>A0A951QHS2</accession>
<dbReference type="GO" id="GO:0005886">
    <property type="term" value="C:plasma membrane"/>
    <property type="evidence" value="ECO:0007669"/>
    <property type="project" value="UniProtKB-SubCell"/>
</dbReference>
<dbReference type="SMART" id="SM00388">
    <property type="entry name" value="HisKA"/>
    <property type="match status" value="1"/>
</dbReference>
<dbReference type="InterPro" id="IPR001610">
    <property type="entry name" value="PAC"/>
</dbReference>
<dbReference type="Proteomes" id="UP000729701">
    <property type="component" value="Unassembled WGS sequence"/>
</dbReference>
<keyword evidence="14" id="KW-0902">Two-component regulatory system</keyword>
<dbReference type="PROSITE" id="PS50113">
    <property type="entry name" value="PAC"/>
    <property type="match status" value="1"/>
</dbReference>
<keyword evidence="16" id="KW-0175">Coiled coil</keyword>
<dbReference type="PANTHER" id="PTHR43547">
    <property type="entry name" value="TWO-COMPONENT HISTIDINE KINASE"/>
    <property type="match status" value="1"/>
</dbReference>
<keyword evidence="4" id="KW-1003">Cell membrane</keyword>
<keyword evidence="11 20" id="KW-0418">Kinase</keyword>
<dbReference type="InterPro" id="IPR036097">
    <property type="entry name" value="HisK_dim/P_sf"/>
</dbReference>
<name>A0A951QHS2_9CYAN</name>
<feature type="transmembrane region" description="Helical" evidence="17">
    <location>
        <begin position="131"/>
        <end position="149"/>
    </location>
</feature>
<dbReference type="InterPro" id="IPR004358">
    <property type="entry name" value="Sig_transdc_His_kin-like_C"/>
</dbReference>
<evidence type="ECO:0000256" key="13">
    <source>
        <dbReference type="ARBA" id="ARBA00022989"/>
    </source>
</evidence>
<dbReference type="FunFam" id="2.10.70.100:FF:000001">
    <property type="entry name" value="Sensory transduction histidine kinase"/>
    <property type="match status" value="1"/>
</dbReference>
<keyword evidence="8 17" id="KW-0812">Transmembrane</keyword>
<evidence type="ECO:0000256" key="15">
    <source>
        <dbReference type="ARBA" id="ARBA00023136"/>
    </source>
</evidence>
<dbReference type="SUPFAM" id="SSF55785">
    <property type="entry name" value="PYP-like sensor domain (PAS domain)"/>
    <property type="match status" value="1"/>
</dbReference>
<evidence type="ECO:0000256" key="14">
    <source>
        <dbReference type="ARBA" id="ARBA00023012"/>
    </source>
</evidence>
<evidence type="ECO:0000256" key="6">
    <source>
        <dbReference type="ARBA" id="ARBA00022553"/>
    </source>
</evidence>
<dbReference type="EMBL" id="JAHHGZ010000001">
    <property type="protein sequence ID" value="MBW4665898.1"/>
    <property type="molecule type" value="Genomic_DNA"/>
</dbReference>
<dbReference type="InterPro" id="IPR000014">
    <property type="entry name" value="PAS"/>
</dbReference>
<dbReference type="Pfam" id="PF00512">
    <property type="entry name" value="HisKA"/>
    <property type="match status" value="1"/>
</dbReference>
<comment type="subcellular location">
    <subcellularLocation>
        <location evidence="2">Cell inner membrane</location>
        <topology evidence="2">Multi-pass membrane protein</topology>
    </subcellularLocation>
</comment>
<dbReference type="Pfam" id="PF08447">
    <property type="entry name" value="PAS_3"/>
    <property type="match status" value="1"/>
</dbReference>
<dbReference type="CDD" id="cd00082">
    <property type="entry name" value="HisKA"/>
    <property type="match status" value="1"/>
</dbReference>
<protein>
    <recommendedName>
        <fullName evidence="3">histidine kinase</fullName>
        <ecNumber evidence="3">2.7.13.3</ecNumber>
    </recommendedName>
</protein>
<evidence type="ECO:0000313" key="20">
    <source>
        <dbReference type="EMBL" id="MBW4665898.1"/>
    </source>
</evidence>
<evidence type="ECO:0000313" key="21">
    <source>
        <dbReference type="Proteomes" id="UP000729701"/>
    </source>
</evidence>
<dbReference type="Gene3D" id="2.10.70.100">
    <property type="match status" value="1"/>
</dbReference>
<evidence type="ECO:0000256" key="9">
    <source>
        <dbReference type="ARBA" id="ARBA00022737"/>
    </source>
</evidence>
<evidence type="ECO:0000259" key="19">
    <source>
        <dbReference type="PROSITE" id="PS50113"/>
    </source>
</evidence>
<feature type="domain" description="Histidine kinase" evidence="18">
    <location>
        <begin position="453"/>
        <end position="671"/>
    </location>
</feature>
<evidence type="ECO:0000256" key="7">
    <source>
        <dbReference type="ARBA" id="ARBA00022679"/>
    </source>
</evidence>
<dbReference type="InterPro" id="IPR000700">
    <property type="entry name" value="PAS-assoc_C"/>
</dbReference>
<evidence type="ECO:0000256" key="8">
    <source>
        <dbReference type="ARBA" id="ARBA00022692"/>
    </source>
</evidence>
<dbReference type="InterPro" id="IPR003594">
    <property type="entry name" value="HATPase_dom"/>
</dbReference>
<dbReference type="Pfam" id="PF02518">
    <property type="entry name" value="HATPase_c"/>
    <property type="match status" value="1"/>
</dbReference>
<dbReference type="InterPro" id="IPR005467">
    <property type="entry name" value="His_kinase_dom"/>
</dbReference>
<evidence type="ECO:0000256" key="4">
    <source>
        <dbReference type="ARBA" id="ARBA00022475"/>
    </source>
</evidence>
<feature type="transmembrane region" description="Helical" evidence="17">
    <location>
        <begin position="192"/>
        <end position="210"/>
    </location>
</feature>
<reference evidence="20" key="2">
    <citation type="journal article" date="2022" name="Microbiol. Resour. Announc.">
        <title>Metagenome Sequencing to Explore Phylogenomics of Terrestrial Cyanobacteria.</title>
        <authorList>
            <person name="Ward R.D."/>
            <person name="Stajich J.E."/>
            <person name="Johansen J.R."/>
            <person name="Huntemann M."/>
            <person name="Clum A."/>
            <person name="Foster B."/>
            <person name="Foster B."/>
            <person name="Roux S."/>
            <person name="Palaniappan K."/>
            <person name="Varghese N."/>
            <person name="Mukherjee S."/>
            <person name="Reddy T.B.K."/>
            <person name="Daum C."/>
            <person name="Copeland A."/>
            <person name="Chen I.A."/>
            <person name="Ivanova N.N."/>
            <person name="Kyrpides N.C."/>
            <person name="Shapiro N."/>
            <person name="Eloe-Fadrosh E.A."/>
            <person name="Pietrasiak N."/>
        </authorList>
    </citation>
    <scope>NUCLEOTIDE SEQUENCE</scope>
    <source>
        <strain evidence="20">GSE-NOS-MK-12-04C</strain>
    </source>
</reference>
<keyword evidence="15 17" id="KW-0472">Membrane</keyword>
<evidence type="ECO:0000256" key="3">
    <source>
        <dbReference type="ARBA" id="ARBA00012438"/>
    </source>
</evidence>
<dbReference type="InterPro" id="IPR036890">
    <property type="entry name" value="HATPase_C_sf"/>
</dbReference>
<evidence type="ECO:0000256" key="10">
    <source>
        <dbReference type="ARBA" id="ARBA00022741"/>
    </source>
</evidence>
<dbReference type="Gene3D" id="3.30.450.20">
    <property type="entry name" value="PAS domain"/>
    <property type="match status" value="1"/>
</dbReference>
<feature type="transmembrane region" description="Helical" evidence="17">
    <location>
        <begin position="50"/>
        <end position="72"/>
    </location>
</feature>
<dbReference type="AlphaFoldDB" id="A0A951QHS2"/>
<organism evidence="20 21">
    <name type="scientific">Cyanomargarita calcarea GSE-NOS-MK-12-04C</name>
    <dbReference type="NCBI Taxonomy" id="2839659"/>
    <lineage>
        <taxon>Bacteria</taxon>
        <taxon>Bacillati</taxon>
        <taxon>Cyanobacteriota</taxon>
        <taxon>Cyanophyceae</taxon>
        <taxon>Nostocales</taxon>
        <taxon>Cyanomargaritaceae</taxon>
        <taxon>Cyanomargarita</taxon>
    </lineage>
</organism>
<dbReference type="CDD" id="cd00130">
    <property type="entry name" value="PAS"/>
    <property type="match status" value="1"/>
</dbReference>
<comment type="catalytic activity">
    <reaction evidence="1">
        <text>ATP + protein L-histidine = ADP + protein N-phospho-L-histidine.</text>
        <dbReference type="EC" id="2.7.13.3"/>
    </reaction>
</comment>
<feature type="coiled-coil region" evidence="16">
    <location>
        <begin position="422"/>
        <end position="449"/>
    </location>
</feature>
<evidence type="ECO:0000259" key="18">
    <source>
        <dbReference type="PROSITE" id="PS50109"/>
    </source>
</evidence>
<evidence type="ECO:0000256" key="17">
    <source>
        <dbReference type="SAM" id="Phobius"/>
    </source>
</evidence>
<dbReference type="Gene3D" id="3.30.565.10">
    <property type="entry name" value="Histidine kinase-like ATPase, C-terminal domain"/>
    <property type="match status" value="1"/>
</dbReference>
<dbReference type="Gene3D" id="1.10.287.130">
    <property type="match status" value="1"/>
</dbReference>
<keyword evidence="12" id="KW-0067">ATP-binding</keyword>
<keyword evidence="10" id="KW-0547">Nucleotide-binding</keyword>
<feature type="transmembrane region" description="Helical" evidence="17">
    <location>
        <begin position="231"/>
        <end position="251"/>
    </location>
</feature>
<keyword evidence="7" id="KW-0808">Transferase</keyword>
<evidence type="ECO:0000256" key="5">
    <source>
        <dbReference type="ARBA" id="ARBA00022519"/>
    </source>
</evidence>
<dbReference type="FunFam" id="3.30.565.10:FF:000023">
    <property type="entry name" value="PAS domain-containing sensor histidine kinase"/>
    <property type="match status" value="1"/>
</dbReference>
<keyword evidence="13 17" id="KW-1133">Transmembrane helix</keyword>
<dbReference type="SMART" id="SM00086">
    <property type="entry name" value="PAC"/>
    <property type="match status" value="1"/>
</dbReference>
<keyword evidence="6" id="KW-0597">Phosphoprotein</keyword>
<dbReference type="GO" id="GO:0000155">
    <property type="term" value="F:phosphorelay sensor kinase activity"/>
    <property type="evidence" value="ECO:0007669"/>
    <property type="project" value="InterPro"/>
</dbReference>
<gene>
    <name evidence="20" type="ORF">KME60_00265</name>
</gene>
<dbReference type="NCBIfam" id="TIGR00229">
    <property type="entry name" value="sensory_box"/>
    <property type="match status" value="1"/>
</dbReference>